<dbReference type="InterPro" id="IPR017850">
    <property type="entry name" value="Alkaline_phosphatase_core_sf"/>
</dbReference>
<dbReference type="InterPro" id="IPR039524">
    <property type="entry name" value="PIGO/GPI13"/>
</dbReference>
<evidence type="ECO:0000313" key="12">
    <source>
        <dbReference type="EMBL" id="CDJ36670.1"/>
    </source>
</evidence>
<evidence type="ECO:0000256" key="4">
    <source>
        <dbReference type="ARBA" id="ARBA00022679"/>
    </source>
</evidence>
<keyword evidence="6" id="KW-0256">Endoplasmic reticulum</keyword>
<evidence type="ECO:0000256" key="3">
    <source>
        <dbReference type="ARBA" id="ARBA00022502"/>
    </source>
</evidence>
<dbReference type="Proteomes" id="UP000030744">
    <property type="component" value="Unassembled WGS sequence"/>
</dbReference>
<feature type="region of interest" description="Disordered" evidence="10">
    <location>
        <begin position="1"/>
        <end position="24"/>
    </location>
</feature>
<dbReference type="Gene3D" id="3.40.720.10">
    <property type="entry name" value="Alkaline Phosphatase, subunit A"/>
    <property type="match status" value="1"/>
</dbReference>
<feature type="region of interest" description="Disordered" evidence="10">
    <location>
        <begin position="144"/>
        <end position="164"/>
    </location>
</feature>
<comment type="pathway">
    <text evidence="2">Glycolipid biosynthesis; glycosylphosphatidylinositol-anchor biosynthesis.</text>
</comment>
<keyword evidence="8 11" id="KW-0472">Membrane</keyword>
<reference evidence="12" key="1">
    <citation type="submission" date="2013-10" db="EMBL/GenBank/DDBJ databases">
        <title>Genomic analysis of the causative agents of coccidiosis in chickens.</title>
        <authorList>
            <person name="Reid A.J."/>
            <person name="Blake D."/>
            <person name="Billington K."/>
            <person name="Browne H."/>
            <person name="Dunn M."/>
            <person name="Hung S."/>
            <person name="Kawahara F."/>
            <person name="Miranda-Saavedra D."/>
            <person name="Mourier T."/>
            <person name="Nagra H."/>
            <person name="Otto T.D."/>
            <person name="Rawlings N."/>
            <person name="Sanchez A."/>
            <person name="Sanders M."/>
            <person name="Subramaniam C."/>
            <person name="Tay Y."/>
            <person name="Dear P."/>
            <person name="Doerig C."/>
            <person name="Gruber A."/>
            <person name="Parkinson J."/>
            <person name="Shirley M."/>
            <person name="Wan K.L."/>
            <person name="Berriman M."/>
            <person name="Tomley F."/>
            <person name="Pain A."/>
        </authorList>
    </citation>
    <scope>NUCLEOTIDE SEQUENCE [LARGE SCALE GENOMIC DNA]</scope>
    <source>
        <strain evidence="12">Houghton</strain>
    </source>
</reference>
<evidence type="ECO:0000256" key="7">
    <source>
        <dbReference type="ARBA" id="ARBA00022989"/>
    </source>
</evidence>
<keyword evidence="7 11" id="KW-1133">Transmembrane helix</keyword>
<organism evidence="12 13">
    <name type="scientific">Eimeria mitis</name>
    <dbReference type="NCBI Taxonomy" id="44415"/>
    <lineage>
        <taxon>Eukaryota</taxon>
        <taxon>Sar</taxon>
        <taxon>Alveolata</taxon>
        <taxon>Apicomplexa</taxon>
        <taxon>Conoidasida</taxon>
        <taxon>Coccidia</taxon>
        <taxon>Eucoccidiorida</taxon>
        <taxon>Eimeriorina</taxon>
        <taxon>Eimeriidae</taxon>
        <taxon>Eimeria</taxon>
    </lineage>
</organism>
<feature type="transmembrane region" description="Helical" evidence="11">
    <location>
        <begin position="1486"/>
        <end position="1509"/>
    </location>
</feature>
<gene>
    <name evidence="12" type="ORF">EMH_0002360</name>
</gene>
<feature type="transmembrane region" description="Helical" evidence="11">
    <location>
        <begin position="1579"/>
        <end position="1600"/>
    </location>
</feature>
<dbReference type="RefSeq" id="XP_037878958.1">
    <property type="nucleotide sequence ID" value="XM_038023104.1"/>
</dbReference>
<evidence type="ECO:0000256" key="1">
    <source>
        <dbReference type="ARBA" id="ARBA00004477"/>
    </source>
</evidence>
<dbReference type="SUPFAM" id="SSF53649">
    <property type="entry name" value="Alkaline phosphatase-like"/>
    <property type="match status" value="1"/>
</dbReference>
<dbReference type="OrthoDB" id="272139at2759"/>
<dbReference type="GO" id="GO:0051377">
    <property type="term" value="F:mannose-ethanolamine phosphotransferase activity"/>
    <property type="evidence" value="ECO:0007669"/>
    <property type="project" value="InterPro"/>
</dbReference>
<evidence type="ECO:0000256" key="5">
    <source>
        <dbReference type="ARBA" id="ARBA00022692"/>
    </source>
</evidence>
<feature type="transmembrane region" description="Helical" evidence="11">
    <location>
        <begin position="1073"/>
        <end position="1094"/>
    </location>
</feature>
<evidence type="ECO:0000256" key="8">
    <source>
        <dbReference type="ARBA" id="ARBA00023136"/>
    </source>
</evidence>
<dbReference type="EMBL" id="HG736548">
    <property type="protein sequence ID" value="CDJ36670.1"/>
    <property type="molecule type" value="Genomic_DNA"/>
</dbReference>
<reference evidence="12" key="2">
    <citation type="submission" date="2013-10" db="EMBL/GenBank/DDBJ databases">
        <authorList>
            <person name="Aslett M."/>
        </authorList>
    </citation>
    <scope>NUCLEOTIDE SEQUENCE [LARGE SCALE GENOMIC DNA]</scope>
    <source>
        <strain evidence="12">Houghton</strain>
    </source>
</reference>
<dbReference type="VEuPathDB" id="ToxoDB:EMH_0002360"/>
<protein>
    <recommendedName>
        <fullName evidence="14">GPI ethanolamine phosphate transferase 3</fullName>
    </recommendedName>
</protein>
<feature type="transmembrane region" description="Helical" evidence="11">
    <location>
        <begin position="933"/>
        <end position="952"/>
    </location>
</feature>
<evidence type="ECO:0000256" key="6">
    <source>
        <dbReference type="ARBA" id="ARBA00022824"/>
    </source>
</evidence>
<feature type="transmembrane region" description="Helical" evidence="11">
    <location>
        <begin position="1417"/>
        <end position="1437"/>
    </location>
</feature>
<keyword evidence="4" id="KW-0808">Transferase</keyword>
<sequence length="1610" mass="175484">MSACKGGASEGGMTLRSSGGPRERVGMQRQAIVSSKIDLTERSGESCVDKWPLSRETAAAGDVASFSAPTTFTGLFSRLLSVIGLSLTLFSVGTLLFIGGFFLSRDDLPFISNGRAIPFPPLFPHLDPAQLQLNKEEGIYYADNSSPGAPRGSGEHGDTEGAPRPLYLEQFTDPKLVSVSSEPGYCQTEHCSSSWLSVTPYDRVVIFLIDAMRFDFLLWDPDASNACEDNATKECLAAPSGLRPFYRNRMPFAHDLLRRSDADLQKFLLSLMDGKETPPGIGNSTTLAQEDLSTLETKLPPDASGSQGRSAGLPSIDNWGGNRFTRLYIFEADPPTATTQRLTGLATGSMPSFFSVSLNGIPTRPLLKGRDASFEACLRRLGIGIVVDDQYTMRPPPLSAVWGVRETFSASAVDVDSLLLQLKAANKTSVAIGDDTWDHSFGHLLTRLHVFPSLNIQDLHTVDDGVAAELPREFAKGDWTFLVGHVLGVDHVGHAAVLDSNFMHKKLKEMNGMLKNLLKLMLKHNSNAVSTRPTQTLFLVFGDHGMTEAGSHGGGSSEEVEAGLLSFSTLPAMLRPRTAQMLSPGTRLFRGRLPTYLQSHGAFRDSSGRRRVGPGSALAAGSPTAALGYGSRRVRQVGLAPTLSLLLGLPIPFNSMGRIIEDLVPRIASFVQECAPEAPGASLDTFKCDAKDDQRCTLTESEDTAVARTVRCSDLAYLTQLHHIASWQQHRAIMTHAALTGNRAVLSDPQFAAAKVKWLRLYSELDKEIKSLPPAAHVPLTSGSSSSTFSRREFDTTISLPTADFEAADAELLSQISRSSQSPADGLESDDGDSRLGTTKGVAAGAASVLPSLVPYLRASAEFSQEAWQASVRQLCTFNIMLMLCGIFMALSSLIILGLAVWALRNPFSGCTSPTPAARIACNLPESATIARWLFISASISGGTWATGWALLKIFSSVMGDWASVLDVFLWRQLPALCLTGALCSVVVPFARSTLSLHPSSAQRDLPCGSRQGEDKSLASAWGIRDLVQQHICHSRLWLALFGGGRLPCYAALLAVCLVPFNNCYVERECSVVKFLISTFCILAGLTVFATPSAEREKKQIIAACGGLAACVRIGSAFDPFARSAEKGGASGWPLQIDSASASAFLMLCIYCVVGMGELPLIARLFGSGKGGSSGGSANNSRFRIASFHPLRGLKGARPCTLERDIFLVQGAIAVLWFAFPHDSKSPQPASQASQHNREGHSAPIYDVFAFLWSAIVFPFKVLDASGATFIGWLTPREPWLFTAPRCLLGVLPSQLLDDGQVKLVPLLNALLPWVIYLFTAGLWMRLVLILCRMKMRENDISRQQLRIAKEELIALGEGFKASLHADGPSQQNVQRKERGVTLWSIELWEYFAHYFFLTAVCPLCMFAVLLGRVQLWPLLLSCIKWRLLLFLGRVLVVERRQMCNCSFCRARRTSPADRDAYDIGYPKAIWDAGGYFSKQEHRMHFFLSDSSFCMMASLLALDTFFVTGHRTKLSALPVEAGFVGLLEFHPLWSFVTSFLHTILMGVTFKHVCSLLSLILLRQSLFIWDLFAVKFLYDTTAACLMYVLILLTLFIVGIGAQRAIKVMLVT</sequence>
<feature type="transmembrane region" description="Helical" evidence="11">
    <location>
        <begin position="1311"/>
        <end position="1332"/>
    </location>
</feature>
<evidence type="ECO:0000256" key="11">
    <source>
        <dbReference type="SAM" id="Phobius"/>
    </source>
</evidence>
<dbReference type="GeneID" id="60403694"/>
<evidence type="ECO:0008006" key="14">
    <source>
        <dbReference type="Google" id="ProtNLM"/>
    </source>
</evidence>
<dbReference type="UniPathway" id="UPA00196"/>
<accession>U6KF53</accession>
<evidence type="ECO:0000256" key="2">
    <source>
        <dbReference type="ARBA" id="ARBA00004687"/>
    </source>
</evidence>
<dbReference type="InterPro" id="IPR037675">
    <property type="entry name" value="PIG-O_N"/>
</dbReference>
<dbReference type="PANTHER" id="PTHR23071">
    <property type="entry name" value="PHOSPHATIDYLINOSITOL GLYCAN"/>
    <property type="match status" value="1"/>
</dbReference>
<keyword evidence="3" id="KW-0337">GPI-anchor biosynthesis</keyword>
<name>U6KF53_9EIME</name>
<evidence type="ECO:0000256" key="10">
    <source>
        <dbReference type="SAM" id="MobiDB-lite"/>
    </source>
</evidence>
<proteinExistence type="predicted"/>
<keyword evidence="5 11" id="KW-0812">Transmembrane</keyword>
<evidence type="ECO:0000256" key="9">
    <source>
        <dbReference type="ARBA" id="ARBA00023180"/>
    </source>
</evidence>
<evidence type="ECO:0000313" key="13">
    <source>
        <dbReference type="Proteomes" id="UP000030744"/>
    </source>
</evidence>
<feature type="transmembrane region" description="Helical" evidence="11">
    <location>
        <begin position="1248"/>
        <end position="1274"/>
    </location>
</feature>
<feature type="transmembrane region" description="Helical" evidence="11">
    <location>
        <begin position="880"/>
        <end position="904"/>
    </location>
</feature>
<dbReference type="GO" id="GO:0005789">
    <property type="term" value="C:endoplasmic reticulum membrane"/>
    <property type="evidence" value="ECO:0007669"/>
    <property type="project" value="UniProtKB-SubCell"/>
</dbReference>
<dbReference type="CDD" id="cd16023">
    <property type="entry name" value="GPI_EPT_3"/>
    <property type="match status" value="1"/>
</dbReference>
<feature type="transmembrane region" description="Helical" evidence="11">
    <location>
        <begin position="79"/>
        <end position="103"/>
    </location>
</feature>
<keyword evidence="9" id="KW-0325">Glycoprotein</keyword>
<feature type="transmembrane region" description="Helical" evidence="11">
    <location>
        <begin position="1392"/>
        <end position="1411"/>
    </location>
</feature>
<keyword evidence="13" id="KW-1185">Reference proteome</keyword>
<dbReference type="PANTHER" id="PTHR23071:SF1">
    <property type="entry name" value="GPI ETHANOLAMINE PHOSPHATE TRANSFERASE 3"/>
    <property type="match status" value="1"/>
</dbReference>
<dbReference type="GO" id="GO:0006506">
    <property type="term" value="P:GPI anchor biosynthetic process"/>
    <property type="evidence" value="ECO:0007669"/>
    <property type="project" value="UniProtKB-UniPathway"/>
</dbReference>
<feature type="transmembrane region" description="Helical" evidence="11">
    <location>
        <begin position="1037"/>
        <end position="1061"/>
    </location>
</feature>
<comment type="subcellular location">
    <subcellularLocation>
        <location evidence="1">Endoplasmic reticulum membrane</location>
        <topology evidence="1">Multi-pass membrane protein</topology>
    </subcellularLocation>
</comment>
<feature type="transmembrane region" description="Helical" evidence="11">
    <location>
        <begin position="1142"/>
        <end position="1163"/>
    </location>
</feature>